<dbReference type="GO" id="GO:0009536">
    <property type="term" value="C:plastid"/>
    <property type="evidence" value="ECO:0007669"/>
    <property type="project" value="TreeGrafter"/>
</dbReference>
<dbReference type="GO" id="GO:1901601">
    <property type="term" value="P:strigolactone biosynthetic process"/>
    <property type="evidence" value="ECO:0007669"/>
    <property type="project" value="TreeGrafter"/>
</dbReference>
<accession>A0A835HX73</accession>
<sequence>MEAKLYLHHGGLSTIWNTRRKLNHSHKPECLLTVQAVLTSPPRDATIRKLDSTTTVYNDNWYNRIAINHLSQSFQTTTGVKNVKVGYDSLVDAAKVVYQKFSTTKQQELVVQTLENAFPKPILSLVRILMPPSTFTREYFAIFTTIFFAWLVGPSEVKESEIEGKIEKNVVHVKKCRFMEGTNCVGMCINLCKMPSQKFIKNSFGMSVNMVPNFDDMSCDMIFGQDPPAQSDDPALKQPCFSMCKVKQKHNSECVN</sequence>
<dbReference type="Proteomes" id="UP000631114">
    <property type="component" value="Unassembled WGS sequence"/>
</dbReference>
<comment type="caution">
    <text evidence="2">The sequence shown here is derived from an EMBL/GenBank/DDBJ whole genome shotgun (WGS) entry which is preliminary data.</text>
</comment>
<dbReference type="Pfam" id="PF13225">
    <property type="entry name" value="D27-like_C"/>
    <property type="match status" value="1"/>
</dbReference>
<protein>
    <recommendedName>
        <fullName evidence="1">Beta-carotene isomerase D27-like C-terminal domain-containing protein</fullName>
    </recommendedName>
</protein>
<dbReference type="InterPro" id="IPR025114">
    <property type="entry name" value="D27-like_C"/>
</dbReference>
<feature type="domain" description="Beta-carotene isomerase D27-like C-terminal" evidence="1">
    <location>
        <begin position="150"/>
        <end position="230"/>
    </location>
</feature>
<dbReference type="AlphaFoldDB" id="A0A835HX73"/>
<keyword evidence="3" id="KW-1185">Reference proteome</keyword>
<reference evidence="2 3" key="1">
    <citation type="submission" date="2020-10" db="EMBL/GenBank/DDBJ databases">
        <title>The Coptis chinensis genome and diversification of protoberbering-type alkaloids.</title>
        <authorList>
            <person name="Wang B."/>
            <person name="Shu S."/>
            <person name="Song C."/>
            <person name="Liu Y."/>
        </authorList>
    </citation>
    <scope>NUCLEOTIDE SEQUENCE [LARGE SCALE GENOMIC DNA]</scope>
    <source>
        <strain evidence="2">HL-2020</strain>
        <tissue evidence="2">Leaf</tissue>
    </source>
</reference>
<organism evidence="2 3">
    <name type="scientific">Coptis chinensis</name>
    <dbReference type="NCBI Taxonomy" id="261450"/>
    <lineage>
        <taxon>Eukaryota</taxon>
        <taxon>Viridiplantae</taxon>
        <taxon>Streptophyta</taxon>
        <taxon>Embryophyta</taxon>
        <taxon>Tracheophyta</taxon>
        <taxon>Spermatophyta</taxon>
        <taxon>Magnoliopsida</taxon>
        <taxon>Ranunculales</taxon>
        <taxon>Ranunculaceae</taxon>
        <taxon>Coptidoideae</taxon>
        <taxon>Coptis</taxon>
    </lineage>
</organism>
<proteinExistence type="predicted"/>
<evidence type="ECO:0000313" key="3">
    <source>
        <dbReference type="Proteomes" id="UP000631114"/>
    </source>
</evidence>
<evidence type="ECO:0000313" key="2">
    <source>
        <dbReference type="EMBL" id="KAF9606033.1"/>
    </source>
</evidence>
<dbReference type="PANTHER" id="PTHR33591:SF1">
    <property type="entry name" value="BETA-CAROTENE ISOMERASE D27, CHLOROPLASTIC"/>
    <property type="match status" value="1"/>
</dbReference>
<dbReference type="OrthoDB" id="416096at2759"/>
<dbReference type="EMBL" id="JADFTS010000005">
    <property type="protein sequence ID" value="KAF9606033.1"/>
    <property type="molecule type" value="Genomic_DNA"/>
</dbReference>
<evidence type="ECO:0000259" key="1">
    <source>
        <dbReference type="Pfam" id="PF13225"/>
    </source>
</evidence>
<dbReference type="GO" id="GO:0005506">
    <property type="term" value="F:iron ion binding"/>
    <property type="evidence" value="ECO:0007669"/>
    <property type="project" value="InterPro"/>
</dbReference>
<name>A0A835HX73_9MAGN</name>
<gene>
    <name evidence="2" type="ORF">IFM89_022159</name>
</gene>
<dbReference type="PANTHER" id="PTHR33591">
    <property type="entry name" value="BETA-CAROTENE ISOMERASE D27"/>
    <property type="match status" value="1"/>
</dbReference>
<dbReference type="GO" id="GO:0016859">
    <property type="term" value="F:cis-trans isomerase activity"/>
    <property type="evidence" value="ECO:0007669"/>
    <property type="project" value="TreeGrafter"/>
</dbReference>
<dbReference type="InterPro" id="IPR038938">
    <property type="entry name" value="D27-like"/>
</dbReference>